<proteinExistence type="predicted"/>
<gene>
    <name evidence="1" type="ORF">BBI04_013480</name>
</gene>
<comment type="caution">
    <text evidence="1">The sequence shown here is derived from an EMBL/GenBank/DDBJ whole genome shotgun (WGS) entry which is preliminary data.</text>
</comment>
<sequence length="82" mass="9726">MDCLRKRARLFLDERLKRAFESPLSQNISLSSKTTTIRPIRKIAPIVPPMNFSIFLLLRLWATDKDAIRNRLLQVSQRFWLI</sequence>
<evidence type="ECO:0000313" key="2">
    <source>
        <dbReference type="Proteomes" id="UP000175993"/>
    </source>
</evidence>
<organism evidence="1 2">
    <name type="scientific">Agrobacterium vitis</name>
    <name type="common">Rhizobium vitis</name>
    <dbReference type="NCBI Taxonomy" id="373"/>
    <lineage>
        <taxon>Bacteria</taxon>
        <taxon>Pseudomonadati</taxon>
        <taxon>Pseudomonadota</taxon>
        <taxon>Alphaproteobacteria</taxon>
        <taxon>Hyphomicrobiales</taxon>
        <taxon>Rhizobiaceae</taxon>
        <taxon>Rhizobium/Agrobacterium group</taxon>
        <taxon>Agrobacterium</taxon>
    </lineage>
</organism>
<dbReference type="AlphaFoldDB" id="A0ABD6G936"/>
<name>A0ABD6G936_AGRVI</name>
<accession>A0ABD6G936</accession>
<reference evidence="1 2" key="1">
    <citation type="submission" date="2019-11" db="EMBL/GenBank/DDBJ databases">
        <title>Whole-genome sequencing of Allorhizobium vitis.</title>
        <authorList>
            <person name="Gan H.M."/>
            <person name="Savka M.A."/>
        </authorList>
    </citation>
    <scope>NUCLEOTIDE SEQUENCE [LARGE SCALE GENOMIC DNA]</scope>
    <source>
        <strain evidence="1 2">AB4</strain>
    </source>
</reference>
<dbReference type="RefSeq" id="WP_156753127.1">
    <property type="nucleotide sequence ID" value="NZ_JAALXZ010000007.1"/>
</dbReference>
<dbReference type="Proteomes" id="UP000175993">
    <property type="component" value="Unassembled WGS sequence"/>
</dbReference>
<dbReference type="EMBL" id="MBEV02000006">
    <property type="protein sequence ID" value="MUP05815.1"/>
    <property type="molecule type" value="Genomic_DNA"/>
</dbReference>
<protein>
    <submittedName>
        <fullName evidence="1">Uncharacterized protein</fullName>
    </submittedName>
</protein>
<evidence type="ECO:0000313" key="1">
    <source>
        <dbReference type="EMBL" id="MUP05815.1"/>
    </source>
</evidence>